<sequence length="99" mass="11102">MNKGKIIGIDLAKTHFYLFTLDKEGHPAGKKRLSRGELLSLSTAPNYSRIWSPSESVIQSLDGGMDNNLDGDAMHQRPWDWFPGNLAREARANGSNLYR</sequence>
<dbReference type="EMBL" id="MKGQ01000130">
    <property type="protein sequence ID" value="OKO97605.1"/>
    <property type="molecule type" value="Genomic_DNA"/>
</dbReference>
<protein>
    <submittedName>
        <fullName evidence="1">IS110 family transposase</fullName>
    </submittedName>
</protein>
<reference evidence="1 2" key="1">
    <citation type="submission" date="2016-09" db="EMBL/GenBank/DDBJ databases">
        <title>Xenorhabdus thuongxuanensis sp. nov. and Xenorhabdus eapokensis sp. nov., isolated from Steinernema species.</title>
        <authorList>
            <person name="Kaempfer P."/>
            <person name="Tobias N.J."/>
            <person name="Phan Ke L."/>
            <person name="Bode H.B."/>
            <person name="Glaeser S.P."/>
        </authorList>
    </citation>
    <scope>NUCLEOTIDE SEQUENCE [LARGE SCALE GENOMIC DNA]</scope>
    <source>
        <strain evidence="1 2">DL20</strain>
    </source>
</reference>
<organism evidence="1 2">
    <name type="scientific">Xenorhabdus eapokensis</name>
    <dbReference type="NCBI Taxonomy" id="1873482"/>
    <lineage>
        <taxon>Bacteria</taxon>
        <taxon>Pseudomonadati</taxon>
        <taxon>Pseudomonadota</taxon>
        <taxon>Gammaproteobacteria</taxon>
        <taxon>Enterobacterales</taxon>
        <taxon>Morganellaceae</taxon>
        <taxon>Xenorhabdus</taxon>
    </lineage>
</organism>
<gene>
    <name evidence="1" type="ORF">Xedl_03922</name>
</gene>
<dbReference type="AlphaFoldDB" id="A0A1Q5TBH7"/>
<dbReference type="Proteomes" id="UP000186268">
    <property type="component" value="Unassembled WGS sequence"/>
</dbReference>
<proteinExistence type="predicted"/>
<name>A0A1Q5TBH7_9GAMM</name>
<accession>A0A1Q5TBH7</accession>
<comment type="caution">
    <text evidence="1">The sequence shown here is derived from an EMBL/GenBank/DDBJ whole genome shotgun (WGS) entry which is preliminary data.</text>
</comment>
<evidence type="ECO:0000313" key="1">
    <source>
        <dbReference type="EMBL" id="OKO97605.1"/>
    </source>
</evidence>
<keyword evidence="2" id="KW-1185">Reference proteome</keyword>
<evidence type="ECO:0000313" key="2">
    <source>
        <dbReference type="Proteomes" id="UP000186268"/>
    </source>
</evidence>